<evidence type="ECO:0000313" key="1">
    <source>
        <dbReference type="EMBL" id="CAB4159405.1"/>
    </source>
</evidence>
<dbReference type="InterPro" id="IPR004830">
    <property type="entry name" value="LRR_variant"/>
</dbReference>
<organism evidence="1">
    <name type="scientific">uncultured Caudovirales phage</name>
    <dbReference type="NCBI Taxonomy" id="2100421"/>
    <lineage>
        <taxon>Viruses</taxon>
        <taxon>Duplodnaviria</taxon>
        <taxon>Heunggongvirae</taxon>
        <taxon>Uroviricota</taxon>
        <taxon>Caudoviricetes</taxon>
        <taxon>Peduoviridae</taxon>
        <taxon>Maltschvirus</taxon>
        <taxon>Maltschvirus maltsch</taxon>
    </lineage>
</organism>
<dbReference type="SUPFAM" id="SSF48371">
    <property type="entry name" value="ARM repeat"/>
    <property type="match status" value="1"/>
</dbReference>
<dbReference type="EMBL" id="LR796670">
    <property type="protein sequence ID" value="CAB4159405.1"/>
    <property type="molecule type" value="Genomic_DNA"/>
</dbReference>
<dbReference type="InterPro" id="IPR016024">
    <property type="entry name" value="ARM-type_fold"/>
</dbReference>
<gene>
    <name evidence="1" type="ORF">UFOVP699_141</name>
</gene>
<sequence>MKHIKSHRVFESEEIDLSSLKLSERRVLANSGKTSPSVLSQLSSDRDERVRMAVASNSNTPTEDLTRLFKNEPNSSFVHIVAANPSVDPSILVRIANHPDFSKGDGWTLSSIAKNPACPVDLLEQLAGHPIFRVRSGVASNPNTPHHVLRQLAGDQHYDVVLSLSTNPELTGTVLMDLAGHEYLEIRRNVALHNNTPTTVLFGLAQDEARHVRESAKSSLRNRDVTGDLFDEAGW</sequence>
<dbReference type="Pfam" id="PF01816">
    <property type="entry name" value="LRV"/>
    <property type="match status" value="1"/>
</dbReference>
<accession>A0A6J5NQI3</accession>
<protein>
    <submittedName>
        <fullName evidence="1">Leucine rich repeat variant</fullName>
    </submittedName>
</protein>
<proteinExistence type="predicted"/>
<name>A0A6J5NQI3_9CAUD</name>
<reference evidence="1" key="1">
    <citation type="submission" date="2020-04" db="EMBL/GenBank/DDBJ databases">
        <authorList>
            <person name="Chiriac C."/>
            <person name="Salcher M."/>
            <person name="Ghai R."/>
            <person name="Kavagutti S V."/>
        </authorList>
    </citation>
    <scope>NUCLEOTIDE SEQUENCE</scope>
</reference>
<dbReference type="Gene3D" id="1.25.10.10">
    <property type="entry name" value="Leucine-rich Repeat Variant"/>
    <property type="match status" value="2"/>
</dbReference>
<dbReference type="InterPro" id="IPR011989">
    <property type="entry name" value="ARM-like"/>
</dbReference>